<evidence type="ECO:0000313" key="1">
    <source>
        <dbReference type="EMBL" id="GEU58546.1"/>
    </source>
</evidence>
<organism evidence="1">
    <name type="scientific">Tanacetum cinerariifolium</name>
    <name type="common">Dalmatian daisy</name>
    <name type="synonym">Chrysanthemum cinerariifolium</name>
    <dbReference type="NCBI Taxonomy" id="118510"/>
    <lineage>
        <taxon>Eukaryota</taxon>
        <taxon>Viridiplantae</taxon>
        <taxon>Streptophyta</taxon>
        <taxon>Embryophyta</taxon>
        <taxon>Tracheophyta</taxon>
        <taxon>Spermatophyta</taxon>
        <taxon>Magnoliopsida</taxon>
        <taxon>eudicotyledons</taxon>
        <taxon>Gunneridae</taxon>
        <taxon>Pentapetalae</taxon>
        <taxon>asterids</taxon>
        <taxon>campanulids</taxon>
        <taxon>Asterales</taxon>
        <taxon>Asteraceae</taxon>
        <taxon>Asteroideae</taxon>
        <taxon>Anthemideae</taxon>
        <taxon>Anthemidinae</taxon>
        <taxon>Tanacetum</taxon>
    </lineage>
</organism>
<accession>A0A6L2LA12</accession>
<reference evidence="1" key="1">
    <citation type="journal article" date="2019" name="Sci. Rep.">
        <title>Draft genome of Tanacetum cinerariifolium, the natural source of mosquito coil.</title>
        <authorList>
            <person name="Yamashiro T."/>
            <person name="Shiraishi A."/>
            <person name="Satake H."/>
            <person name="Nakayama K."/>
        </authorList>
    </citation>
    <scope>NUCLEOTIDE SEQUENCE</scope>
</reference>
<name>A0A6L2LA12_TANCI</name>
<dbReference type="EMBL" id="BKCJ010004022">
    <property type="protein sequence ID" value="GEU58546.1"/>
    <property type="molecule type" value="Genomic_DNA"/>
</dbReference>
<proteinExistence type="predicted"/>
<gene>
    <name evidence="1" type="ORF">Tci_030524</name>
</gene>
<dbReference type="AlphaFoldDB" id="A0A6L2LA12"/>
<comment type="caution">
    <text evidence="1">The sequence shown here is derived from an EMBL/GenBank/DDBJ whole genome shotgun (WGS) entry which is preliminary data.</text>
</comment>
<sequence>MATLVEYMILSGVDNRPPMLDKDLKRGDQDKELSAREKLQADYDMKEINIILQVNPQTYLAELSQMKFGLAVLVLKQGDEPIDAVNKMMSFLSTVGRQKCYVVGTLGTRANTSGTRWNYLGQQRIVRENVLLVKAQGNGKVLNWEELEFLADPGIAEGPVLQSDITHNAAYQADDLDAYDFDCDEMSTAKAVLMANLSSYGSNVLFEDTNSSTQQDAMILYVFEQLSEHVTNYNKVNKDNLMANESLSAELKDTKNGIKNDLRKLKGKDIVDNVAQMSNATTMALGMYKLDPIILAPQVKNNKETHEYYLKHIMEQAAILREVVEQAKSRNSLDSASYSLCAYVKLLQELLSCVRDTCPDIHKPSEKLVAVTPINKKNIVRFANTTASSSNLPNVTNRPILSFIGVKPSTSASESFRQYKE</sequence>
<protein>
    <submittedName>
        <fullName evidence="1">Uncharacterized protein</fullName>
    </submittedName>
</protein>